<sequence length="110" mass="12475">MFKPPLLSPWRLQPQVSCWLGSEKNASLWKMAKVRLMNGHGQLASKNVEVFQKAGKQNPDVDLLIGPSYALQIYLFISSLYYFLQITEGGTHSQHTSLLLFSQQPPWELG</sequence>
<evidence type="ECO:0000313" key="1">
    <source>
        <dbReference type="EMBL" id="LAA90797.1"/>
    </source>
</evidence>
<accession>A0A2D4J2U0</accession>
<dbReference type="AlphaFoldDB" id="A0A2D4J2U0"/>
<proteinExistence type="predicted"/>
<dbReference type="EMBL" id="IACK01149610">
    <property type="protein sequence ID" value="LAA90797.1"/>
    <property type="molecule type" value="Transcribed_RNA"/>
</dbReference>
<organism evidence="1">
    <name type="scientific">Micrurus lemniscatus lemniscatus</name>
    <dbReference type="NCBI Taxonomy" id="129467"/>
    <lineage>
        <taxon>Eukaryota</taxon>
        <taxon>Metazoa</taxon>
        <taxon>Chordata</taxon>
        <taxon>Craniata</taxon>
        <taxon>Vertebrata</taxon>
        <taxon>Euteleostomi</taxon>
        <taxon>Lepidosauria</taxon>
        <taxon>Squamata</taxon>
        <taxon>Bifurcata</taxon>
        <taxon>Unidentata</taxon>
        <taxon>Episquamata</taxon>
        <taxon>Toxicofera</taxon>
        <taxon>Serpentes</taxon>
        <taxon>Colubroidea</taxon>
        <taxon>Elapidae</taxon>
        <taxon>Elapinae</taxon>
        <taxon>Micrurus</taxon>
    </lineage>
</organism>
<reference evidence="1" key="2">
    <citation type="submission" date="2017-11" db="EMBL/GenBank/DDBJ databases">
        <title>Coralsnake Venomics: Analyses of Venom Gland Transcriptomes and Proteomes of Six Brazilian Taxa.</title>
        <authorList>
            <person name="Aird S.D."/>
            <person name="Jorge da Silva N."/>
            <person name="Qiu L."/>
            <person name="Villar-Briones A."/>
            <person name="Aparecida-Saddi V."/>
            <person name="Campos-Telles M.P."/>
            <person name="Grau M."/>
            <person name="Mikheyev A.S."/>
        </authorList>
    </citation>
    <scope>NUCLEOTIDE SEQUENCE</scope>
    <source>
        <tissue evidence="1">Venom_gland</tissue>
    </source>
</reference>
<reference evidence="1" key="1">
    <citation type="submission" date="2017-07" db="EMBL/GenBank/DDBJ databases">
        <authorList>
            <person name="Mikheyev A."/>
            <person name="Grau M."/>
        </authorList>
    </citation>
    <scope>NUCLEOTIDE SEQUENCE</scope>
    <source>
        <tissue evidence="1">Venom_gland</tissue>
    </source>
</reference>
<protein>
    <submittedName>
        <fullName evidence="1">Uncharacterized protein</fullName>
    </submittedName>
</protein>
<name>A0A2D4J2U0_MICLE</name>